<feature type="compositionally biased region" description="Basic and acidic residues" evidence="2">
    <location>
        <begin position="295"/>
        <end position="305"/>
    </location>
</feature>
<protein>
    <submittedName>
        <fullName evidence="3">Uncharacterized protein</fullName>
    </submittedName>
</protein>
<feature type="compositionally biased region" description="Basic and acidic residues" evidence="2">
    <location>
        <begin position="1519"/>
        <end position="1543"/>
    </location>
</feature>
<dbReference type="RefSeq" id="XP_009838765.1">
    <property type="nucleotide sequence ID" value="XM_009840463.1"/>
</dbReference>
<feature type="compositionally biased region" description="Acidic residues" evidence="2">
    <location>
        <begin position="529"/>
        <end position="546"/>
    </location>
</feature>
<feature type="compositionally biased region" description="Acidic residues" evidence="2">
    <location>
        <begin position="439"/>
        <end position="453"/>
    </location>
</feature>
<feature type="compositionally biased region" description="Acidic residues" evidence="2">
    <location>
        <begin position="1544"/>
        <end position="1556"/>
    </location>
</feature>
<feature type="compositionally biased region" description="Acidic residues" evidence="2">
    <location>
        <begin position="1292"/>
        <end position="1308"/>
    </location>
</feature>
<evidence type="ECO:0000256" key="1">
    <source>
        <dbReference type="SAM" id="Coils"/>
    </source>
</evidence>
<feature type="compositionally biased region" description="Polar residues" evidence="2">
    <location>
        <begin position="371"/>
        <end position="385"/>
    </location>
</feature>
<feature type="region of interest" description="Disordered" evidence="2">
    <location>
        <begin position="2699"/>
        <end position="2721"/>
    </location>
</feature>
<feature type="region of interest" description="Disordered" evidence="2">
    <location>
        <begin position="496"/>
        <end position="597"/>
    </location>
</feature>
<keyword evidence="1" id="KW-0175">Coiled coil</keyword>
<feature type="region of interest" description="Disordered" evidence="2">
    <location>
        <begin position="1512"/>
        <end position="1556"/>
    </location>
</feature>
<dbReference type="OrthoDB" id="116474at2759"/>
<dbReference type="GeneID" id="20815042"/>
<feature type="region of interest" description="Disordered" evidence="2">
    <location>
        <begin position="1151"/>
        <end position="1378"/>
    </location>
</feature>
<feature type="compositionally biased region" description="Low complexity" evidence="2">
    <location>
        <begin position="559"/>
        <end position="569"/>
    </location>
</feature>
<evidence type="ECO:0000256" key="2">
    <source>
        <dbReference type="SAM" id="MobiDB-lite"/>
    </source>
</evidence>
<feature type="compositionally biased region" description="Basic and acidic residues" evidence="2">
    <location>
        <begin position="330"/>
        <end position="346"/>
    </location>
</feature>
<feature type="compositionally biased region" description="Polar residues" evidence="2">
    <location>
        <begin position="2699"/>
        <end position="2708"/>
    </location>
</feature>
<feature type="region of interest" description="Disordered" evidence="2">
    <location>
        <begin position="792"/>
        <end position="812"/>
    </location>
</feature>
<evidence type="ECO:0000313" key="3">
    <source>
        <dbReference type="EMBL" id="ETV71577.1"/>
    </source>
</evidence>
<feature type="region of interest" description="Disordered" evidence="2">
    <location>
        <begin position="1920"/>
        <end position="1957"/>
    </location>
</feature>
<feature type="region of interest" description="Disordered" evidence="2">
    <location>
        <begin position="184"/>
        <end position="346"/>
    </location>
</feature>
<gene>
    <name evidence="3" type="ORF">H257_13046</name>
</gene>
<feature type="region of interest" description="Disordered" evidence="2">
    <location>
        <begin position="360"/>
        <end position="479"/>
    </location>
</feature>
<reference evidence="3" key="1">
    <citation type="submission" date="2013-12" db="EMBL/GenBank/DDBJ databases">
        <title>The Genome Sequence of Aphanomyces astaci APO3.</title>
        <authorList>
            <consortium name="The Broad Institute Genomics Platform"/>
            <person name="Russ C."/>
            <person name="Tyler B."/>
            <person name="van West P."/>
            <person name="Dieguez-Uribeondo J."/>
            <person name="Young S.K."/>
            <person name="Zeng Q."/>
            <person name="Gargeya S."/>
            <person name="Fitzgerald M."/>
            <person name="Abouelleil A."/>
            <person name="Alvarado L."/>
            <person name="Chapman S.B."/>
            <person name="Gainer-Dewar J."/>
            <person name="Goldberg J."/>
            <person name="Griggs A."/>
            <person name="Gujja S."/>
            <person name="Hansen M."/>
            <person name="Howarth C."/>
            <person name="Imamovic A."/>
            <person name="Ireland A."/>
            <person name="Larimer J."/>
            <person name="McCowan C."/>
            <person name="Murphy C."/>
            <person name="Pearson M."/>
            <person name="Poon T.W."/>
            <person name="Priest M."/>
            <person name="Roberts A."/>
            <person name="Saif S."/>
            <person name="Shea T."/>
            <person name="Sykes S."/>
            <person name="Wortman J."/>
            <person name="Nusbaum C."/>
            <person name="Birren B."/>
        </authorList>
    </citation>
    <scope>NUCLEOTIDE SEQUENCE [LARGE SCALE GENOMIC DNA]</scope>
    <source>
        <strain evidence="3">APO3</strain>
    </source>
</reference>
<name>W4FVT0_APHAT</name>
<feature type="compositionally biased region" description="Low complexity" evidence="2">
    <location>
        <begin position="1329"/>
        <end position="1341"/>
    </location>
</feature>
<feature type="coiled-coil region" evidence="1">
    <location>
        <begin position="1994"/>
        <end position="2021"/>
    </location>
</feature>
<organism evidence="3">
    <name type="scientific">Aphanomyces astaci</name>
    <name type="common">Crayfish plague agent</name>
    <dbReference type="NCBI Taxonomy" id="112090"/>
    <lineage>
        <taxon>Eukaryota</taxon>
        <taxon>Sar</taxon>
        <taxon>Stramenopiles</taxon>
        <taxon>Oomycota</taxon>
        <taxon>Saprolegniomycetes</taxon>
        <taxon>Saprolegniales</taxon>
        <taxon>Verrucalvaceae</taxon>
        <taxon>Aphanomyces</taxon>
    </lineage>
</organism>
<feature type="compositionally biased region" description="Acidic residues" evidence="2">
    <location>
        <begin position="405"/>
        <end position="432"/>
    </location>
</feature>
<dbReference type="EMBL" id="KI913158">
    <property type="protein sequence ID" value="ETV71577.1"/>
    <property type="molecule type" value="Genomic_DNA"/>
</dbReference>
<feature type="region of interest" description="Disordered" evidence="2">
    <location>
        <begin position="1695"/>
        <end position="1718"/>
    </location>
</feature>
<feature type="compositionally biased region" description="Basic and acidic residues" evidence="2">
    <location>
        <begin position="792"/>
        <end position="809"/>
    </location>
</feature>
<feature type="region of interest" description="Disordered" evidence="2">
    <location>
        <begin position="37"/>
        <end position="111"/>
    </location>
</feature>
<feature type="compositionally biased region" description="Basic residues" evidence="2">
    <location>
        <begin position="319"/>
        <end position="329"/>
    </location>
</feature>
<accession>W4FVT0</accession>
<dbReference type="VEuPathDB" id="FungiDB:H257_13046"/>
<feature type="region of interest" description="Disordered" evidence="2">
    <location>
        <begin position="695"/>
        <end position="736"/>
    </location>
</feature>
<proteinExistence type="predicted"/>
<feature type="compositionally biased region" description="Pro residues" evidence="2">
    <location>
        <begin position="466"/>
        <end position="475"/>
    </location>
</feature>
<feature type="compositionally biased region" description="Basic residues" evidence="2">
    <location>
        <begin position="273"/>
        <end position="284"/>
    </location>
</feature>
<sequence>MAPTVYKERGTLLGHKVDSNIPCWPGSGFVPLALPVRKKPATHPKQPPIDNNPPLTAADPSTVFTASSRKPRVSVPRISIPKKSRPRPPPSAEVQVTANNPHTKRTPRSSHLRDDIASFHVHTTVKAHQEVPPTLVDMDDCQYNHERRVEQKRWSEAVQWLKLQREALQLGDKGPDRDAKRQRLFDMDRQVRAQNQKRFAKSPPQRAPTNSPKLKTHTPVQWELPPRKPPVPRLHAATKGKRRQTHDYSSGHPPQPNHDGDGNNYSGDAVLRPPRRPATRRKRKVAPEPPPPAAEADKMSEDTQKRRQLARVYMEQQKAKRKERARQRRRQDEEEAVLRREQLEKLDAVRWQRVQESVALAKKSGGHVRSNPDNNREAPSSSSMTELLLGFRTLPPRSKKLQPTYEEDVIPLDNDDQITDSAQEEPNLDEDLWSSGDDQNTDEVVESDDGDDGDDRRCAVEVLPRTDPPPPPTSSSPPLLLLKLQALKQLTDQLTSRVGRLSNNNEVDLDDHDGATAQSTRNEERGSVDELDESNDVASSGDDEDAGPPHQHRPDRTAALEASSAPSASWQTPDIHLDAPPEPAPWQRSMDSEDRTPWWEDESESARLVSSRVDLPTVVRVQSDTRVHQRYANGDGDETRTTTTEAHVSRAASLVDGNASSSTDDDDDKQVARWMALRQRRQLGEIRDEAAQVQLHPGQNDKLHSVGYRESPLFGPTSLQSARNHPMGDRHDDDNDDAELDRLIHATRDAYSVVDMYAQQLFQQQQQNRITFELSAATENKDVPALADRIEEIASDTDSRSQDDGRQDMDDLADSIRWPKDIHTMDKVSSTTVHEDYAHDDDDGPACGGYTGRSIEELLAEASRVLQRSSCHEEEADNNASSFWDRAMRRDDNALGRQVPSSPNRYAHLPRVVIAMDDDANLRHSPRTLARQLMAAVDFQESLHEAQMNLSALEYAHEVERNQDETLVWGQAIQDEVDSMAQAQLLLDQHLTMQEEFHQQELVMQAMGHAAQERDKLVEQACQTDQLARQHASTMAQWTVETGTMAVEARDGGAQCTLQHSIAIQSDDRDLLAWESQMLFRDQASSPVRSADASMEGERRAQFHLAIDTPHVIPNTLETFETSSHIKESAPSIAIVDSVQSLEVMVKDQGDETTYSEGFGSPTKEVSCGDDIPDQDEADKSTLSEVSEVSEDNIDTTSKGFESPDHASVPDDSDNVQMDAPDEPCSVQGTVESEEYSEGFDSPPKPTSSPNVPDIDDEYEVDAAVSEVKSEGSLDEIEVAVPSKLQHAVASDVDDDEVESVVDVDIEQVNEGGDSMQDEEGNYSEPFESPRSSKPSSSPRRGQVAQTDLSKQAVHSGPSIATHQRGMPSLPTTTLDKATSEERVEAYFAQLCRRDPEKEEYIRSIVARKASEDKILDMRQRSLTSRPNVSRMQAQAERLQLDSCRAANLARCYEDMMLFRQDEVEDPDEVHILALVFGQSGGQAWSATGWETTQGVGFNGNDRDRRREAPLVVAASDRQTNEEEGHDAKDDSDMDMSEKKTEAAEEAESTPEEYDEFEEKSVKAVSDEFLEANSVDSATAVNDIAGHAQTKNIVDGLRDSDGNEYSMDDFAATQGEDMSIVVVADVVVALSGEDAMIFDEVNSGHQIDIADEDEYSMDGFSAKQSTDDDNFVEDQEETIGETAKSVDVASVDEDGDVEGFERPDDACGSSVMEHEAESVKMVADKDEYSVDDDFTAAGVPNADNGDDGLSIDDDDQALADGAVDNIEDEQAVAETIPREPGHEYSTDEFAQLSSPGEIAVPTDDEYGSDEFDKSVDVHVADQRSNTSVELQRALDRIATDFPHDIGQDEAKWQRRKAQAMALVAAKERAIAQLKYHQEIKQVNALVAYSLALDVEQEAGTPPSPAKSVVPTMSHVAASVSKEHFEGRSNSPPAAVEHAAESDASYSDSFENKSDDVEDNAVQVEASDLVCEPEHMMQHDVVVVVDPQSSISRSIDEHELRLAQLKESLASKQEEAVQLNSLLLKEARRAALEAEEIAMRVQLDQTERLVATNLSRLTQLQQQRHDPSPAIHTNITVSQVLESSSLEVADMMCAPASFPDLSETHDPDGSSESDADSSLGDAKAAEPPVLPEANRCGYPVVLELAIVEGDSISEEDDEDDDDQSFASQDDLTAMTEPPPSSVVPIQAEQVVPVPHGEDVGPVRPLVSQIPDVLDDSFTSVDGNTAATNDMFVGFDYVEDAAPSNWMHEMATQTTPHDNDAGEMLAMDQFDYIESVDPVVVVEMSLPTSETTAKSTDREEDDLLAMYDVVEAVDDPQLAADAFFENWEVQYQNLLAGFDHVEAAVAPDLAAIPVRHNAMEHEDTQGAMDLLLGYDVVEVVEPHGAALDDASTADGLVEGTSDVALASEAFVQVRDDSEDQRDPIQHHVPSDALNNEHLVTDVCDAVGWAEELPQGDGPFLPSSKDLLANFDYAEDAIPPAATRQVQLPQLASMNLLASFDLIEVALVPPTPEVSTAQRGVSTARSIHKKHEPPADTQVDTVTDLVWKDMLDDVLTKTAAFSSRENAIDSTHSHQVMSADISSSSSLPPATPVSVLATTTTEPSSKALVDQVTDSLMDELVQESLALGTWDKGTPALPACASSQPHKQPRQTVATAPTDAAALRNVTYFPDQYSALIQSRQPYDWTLVDHELLRMMEDASASNNVDASQPPISLARPPSVSDSAMHTRRRLLNEWTTINKTSSQNRPILPPPPMPLPAGPLSIKELVVATQAITTKSVSTVVHSLVKDAVGQVSNGQLADALLNSLLDDTVAEVSSITTWT</sequence>
<feature type="region of interest" description="Disordered" evidence="2">
    <location>
        <begin position="2096"/>
        <end position="2132"/>
    </location>
</feature>